<comment type="caution">
    <text evidence="7">Lacks conserved residue(s) required for the propagation of feature annotation.</text>
</comment>
<feature type="transmembrane region" description="Helical" evidence="10">
    <location>
        <begin position="78"/>
        <end position="102"/>
    </location>
</feature>
<dbReference type="PANTHER" id="PTHR24252:SF30">
    <property type="entry name" value="TRANSMEMBRANE SERINE PROTEASE 2"/>
    <property type="match status" value="1"/>
</dbReference>
<dbReference type="EMBL" id="AHAT01003352">
    <property type="status" value="NOT_ANNOTATED_CDS"/>
    <property type="molecule type" value="Genomic_DNA"/>
</dbReference>
<dbReference type="Bgee" id="ENSLOCG00000001392">
    <property type="expression patterns" value="Expressed in mesonephros and 9 other cell types or tissues"/>
</dbReference>
<feature type="domain" description="SRCR" evidence="12">
    <location>
        <begin position="128"/>
        <end position="237"/>
    </location>
</feature>
<reference evidence="13" key="2">
    <citation type="submission" date="2025-08" db="UniProtKB">
        <authorList>
            <consortium name="Ensembl"/>
        </authorList>
    </citation>
    <scope>IDENTIFICATION</scope>
</reference>
<dbReference type="CDD" id="cd00112">
    <property type="entry name" value="LDLa"/>
    <property type="match status" value="1"/>
</dbReference>
<feature type="disulfide bond" evidence="6">
    <location>
        <begin position="106"/>
        <end position="118"/>
    </location>
</feature>
<accession>W5LZM8</accession>
<reference evidence="14" key="1">
    <citation type="submission" date="2011-12" db="EMBL/GenBank/DDBJ databases">
        <title>The Draft Genome of Lepisosteus oculatus.</title>
        <authorList>
            <consortium name="The Broad Institute Genome Assembly &amp; Analysis Group"/>
            <consortium name="Computational R&amp;D Group"/>
            <consortium name="and Sequencing Platform"/>
            <person name="Di Palma F."/>
            <person name="Alfoldi J."/>
            <person name="Johnson J."/>
            <person name="Berlin A."/>
            <person name="Gnerre S."/>
            <person name="Jaffe D."/>
            <person name="MacCallum I."/>
            <person name="Young S."/>
            <person name="Walker B.J."/>
            <person name="Lander E.S."/>
            <person name="Lindblad-Toh K."/>
        </authorList>
    </citation>
    <scope>NUCLEOTIDE SEQUENCE [LARGE SCALE GENOMIC DNA]</scope>
</reference>
<evidence type="ECO:0000256" key="8">
    <source>
        <dbReference type="RuleBase" id="RU363034"/>
    </source>
</evidence>
<dbReference type="InterPro" id="IPR009003">
    <property type="entry name" value="Peptidase_S1_PA"/>
</dbReference>
<dbReference type="Proteomes" id="UP000018468">
    <property type="component" value="Linkage group LG3"/>
</dbReference>
<evidence type="ECO:0000256" key="1">
    <source>
        <dbReference type="ARBA" id="ARBA00022670"/>
    </source>
</evidence>
<keyword evidence="5" id="KW-0325">Glycoprotein</keyword>
<dbReference type="InterPro" id="IPR001254">
    <property type="entry name" value="Trypsin_dom"/>
</dbReference>
<evidence type="ECO:0000256" key="3">
    <source>
        <dbReference type="ARBA" id="ARBA00022825"/>
    </source>
</evidence>
<dbReference type="SMART" id="SM00202">
    <property type="entry name" value="SR"/>
    <property type="match status" value="1"/>
</dbReference>
<dbReference type="InterPro" id="IPR036055">
    <property type="entry name" value="LDL_receptor-like_sf"/>
</dbReference>
<dbReference type="InterPro" id="IPR001190">
    <property type="entry name" value="SRCR"/>
</dbReference>
<feature type="domain" description="Peptidase S1" evidence="11">
    <location>
        <begin position="249"/>
        <end position="480"/>
    </location>
</feature>
<dbReference type="InterPro" id="IPR001314">
    <property type="entry name" value="Peptidase_S1A"/>
</dbReference>
<name>W5LZM8_LEPOC</name>
<dbReference type="AlphaFoldDB" id="W5LZM8"/>
<dbReference type="InterPro" id="IPR002172">
    <property type="entry name" value="LDrepeatLR_classA_rpt"/>
</dbReference>
<evidence type="ECO:0000256" key="10">
    <source>
        <dbReference type="SAM" id="Phobius"/>
    </source>
</evidence>
<dbReference type="Gene3D" id="2.40.10.10">
    <property type="entry name" value="Trypsin-like serine proteases"/>
    <property type="match status" value="1"/>
</dbReference>
<protein>
    <submittedName>
        <fullName evidence="13">Transmembrane serine protease 2</fullName>
    </submittedName>
</protein>
<keyword evidence="2 8" id="KW-0378">Hydrolase</keyword>
<dbReference type="GO" id="GO:0008236">
    <property type="term" value="F:serine-type peptidase activity"/>
    <property type="evidence" value="ECO:0000318"/>
    <property type="project" value="GO_Central"/>
</dbReference>
<dbReference type="Gene3D" id="4.10.400.10">
    <property type="entry name" value="Low-density Lipoprotein Receptor"/>
    <property type="match status" value="1"/>
</dbReference>
<dbReference type="CDD" id="cd00190">
    <property type="entry name" value="Tryp_SPc"/>
    <property type="match status" value="1"/>
</dbReference>
<proteinExistence type="predicted"/>
<evidence type="ECO:0000313" key="13">
    <source>
        <dbReference type="Ensembl" id="ENSLOCP00000001585.1"/>
    </source>
</evidence>
<dbReference type="InterPro" id="IPR018114">
    <property type="entry name" value="TRYPSIN_HIS"/>
</dbReference>
<dbReference type="GO" id="GO:0005886">
    <property type="term" value="C:plasma membrane"/>
    <property type="evidence" value="ECO:0000318"/>
    <property type="project" value="GO_Central"/>
</dbReference>
<dbReference type="GO" id="GO:0004252">
    <property type="term" value="F:serine-type endopeptidase activity"/>
    <property type="evidence" value="ECO:0007669"/>
    <property type="project" value="InterPro"/>
</dbReference>
<dbReference type="OrthoDB" id="546450at2759"/>
<dbReference type="InterPro" id="IPR033116">
    <property type="entry name" value="TRYPSIN_SER"/>
</dbReference>
<dbReference type="STRING" id="7918.ENSLOCP00000001585"/>
<evidence type="ECO:0000259" key="11">
    <source>
        <dbReference type="PROSITE" id="PS50240"/>
    </source>
</evidence>
<evidence type="ECO:0000256" key="5">
    <source>
        <dbReference type="ARBA" id="ARBA00023180"/>
    </source>
</evidence>
<dbReference type="SUPFAM" id="SSF57424">
    <property type="entry name" value="LDL receptor-like module"/>
    <property type="match status" value="1"/>
</dbReference>
<dbReference type="GO" id="GO:0006508">
    <property type="term" value="P:proteolysis"/>
    <property type="evidence" value="ECO:0007669"/>
    <property type="project" value="UniProtKB-KW"/>
</dbReference>
<sequence length="483" mass="51691">MAAASSPPGLCYTNCGFQQEQEKPPPYSSRGALPPYSPPPAPPAPVPQYAPRLIPTHYSSTQWQPPAAHSHTAVRNRLCLVASIISVLIVLATAGTVVWYFVSSTCVLGVFCQRSQLCIGASQWCDGVRDCPGGEDENQCLRLYGSSFLLQAYSTKSRSWKAVCADGWNDVYGKAACEQIGYSRRTYVSSGALKQDSSGSQGFFKLVPGLGSGTVLQRQLSSSNSCASDAVVTLRCIACGARRGPSARIVGGEEASPGEWPWQVSLQVRNSHVCGGSIITPDWILTAAHCVEKYSSPGDWTVSAGVLTLSATRRAPQYTVSHIISNSYDTDTKNNDVALMKLHTPLQLSGTVMPVCLPNVGLNIYPNQKCWISGWGATRDGGSSSETLMKAQVSLIDRAACNKRTVYAGLITNTMICAGSLQGGVDSCQGDSGGPLVAEVDSLWWLLGDTSWGYGCALRNKPGVYGNVTAFLDWVYQQMQNNL</sequence>
<dbReference type="SMART" id="SM00192">
    <property type="entry name" value="LDLa"/>
    <property type="match status" value="1"/>
</dbReference>
<dbReference type="SUPFAM" id="SSF50494">
    <property type="entry name" value="Trypsin-like serine proteases"/>
    <property type="match status" value="1"/>
</dbReference>
<evidence type="ECO:0000256" key="6">
    <source>
        <dbReference type="PROSITE-ProRule" id="PRU00124"/>
    </source>
</evidence>
<dbReference type="KEGG" id="loc:102686194"/>
<evidence type="ECO:0000259" key="12">
    <source>
        <dbReference type="PROSITE" id="PS50287"/>
    </source>
</evidence>
<dbReference type="PROSITE" id="PS00135">
    <property type="entry name" value="TRYPSIN_SER"/>
    <property type="match status" value="1"/>
</dbReference>
<dbReference type="Pfam" id="PF00089">
    <property type="entry name" value="Trypsin"/>
    <property type="match status" value="1"/>
</dbReference>
<keyword evidence="3 8" id="KW-0720">Serine protease</keyword>
<dbReference type="Ensembl" id="ENSLOCT00000001590.1">
    <property type="protein sequence ID" value="ENSLOCP00000001585.1"/>
    <property type="gene ID" value="ENSLOCG00000001392.1"/>
</dbReference>
<dbReference type="PROSITE" id="PS00134">
    <property type="entry name" value="TRYPSIN_HIS"/>
    <property type="match status" value="1"/>
</dbReference>
<dbReference type="GeneTree" id="ENSGT00940000155207"/>
<reference evidence="13" key="3">
    <citation type="submission" date="2025-09" db="UniProtKB">
        <authorList>
            <consortium name="Ensembl"/>
        </authorList>
    </citation>
    <scope>IDENTIFICATION</scope>
</reference>
<dbReference type="PROSITE" id="PS50068">
    <property type="entry name" value="LDLRA_2"/>
    <property type="match status" value="1"/>
</dbReference>
<evidence type="ECO:0000256" key="4">
    <source>
        <dbReference type="ARBA" id="ARBA00023157"/>
    </source>
</evidence>
<organism evidence="13 14">
    <name type="scientific">Lepisosteus oculatus</name>
    <name type="common">Spotted gar</name>
    <dbReference type="NCBI Taxonomy" id="7918"/>
    <lineage>
        <taxon>Eukaryota</taxon>
        <taxon>Metazoa</taxon>
        <taxon>Chordata</taxon>
        <taxon>Craniata</taxon>
        <taxon>Vertebrata</taxon>
        <taxon>Euteleostomi</taxon>
        <taxon>Actinopterygii</taxon>
        <taxon>Neopterygii</taxon>
        <taxon>Holostei</taxon>
        <taxon>Semionotiformes</taxon>
        <taxon>Lepisosteidae</taxon>
        <taxon>Lepisosteus</taxon>
    </lineage>
</organism>
<dbReference type="OMA" id="AQRKSWH"/>
<dbReference type="Pfam" id="PF15494">
    <property type="entry name" value="SRCR_2"/>
    <property type="match status" value="1"/>
</dbReference>
<dbReference type="eggNOG" id="KOG3627">
    <property type="taxonomic scope" value="Eukaryota"/>
</dbReference>
<dbReference type="SMART" id="SM00020">
    <property type="entry name" value="Tryp_SPc"/>
    <property type="match status" value="1"/>
</dbReference>
<dbReference type="PROSITE" id="PS50287">
    <property type="entry name" value="SRCR_2"/>
    <property type="match status" value="1"/>
</dbReference>
<dbReference type="PRINTS" id="PR00722">
    <property type="entry name" value="CHYMOTRYPSIN"/>
</dbReference>
<dbReference type="SUPFAM" id="SSF56487">
    <property type="entry name" value="SRCR-like"/>
    <property type="match status" value="1"/>
</dbReference>
<evidence type="ECO:0000256" key="2">
    <source>
        <dbReference type="ARBA" id="ARBA00022801"/>
    </source>
</evidence>
<dbReference type="InParanoid" id="W5LZM8"/>
<feature type="region of interest" description="Disordered" evidence="9">
    <location>
        <begin position="14"/>
        <end position="42"/>
    </location>
</feature>
<dbReference type="HOGENOM" id="CLU_006842_19_2_1"/>
<keyword evidence="14" id="KW-1185">Reference proteome</keyword>
<evidence type="ECO:0000256" key="7">
    <source>
        <dbReference type="PROSITE-ProRule" id="PRU00196"/>
    </source>
</evidence>
<dbReference type="PANTHER" id="PTHR24252">
    <property type="entry name" value="ACROSIN-RELATED"/>
    <property type="match status" value="1"/>
</dbReference>
<keyword evidence="10" id="KW-0812">Transmembrane</keyword>
<keyword evidence="10" id="KW-0472">Membrane</keyword>
<keyword evidence="4 6" id="KW-1015">Disulfide bond</keyword>
<dbReference type="CTD" id="7113"/>
<dbReference type="InterPro" id="IPR036772">
    <property type="entry name" value="SRCR-like_dom_sf"/>
</dbReference>
<feature type="disulfide bond" evidence="6">
    <location>
        <begin position="125"/>
        <end position="140"/>
    </location>
</feature>
<dbReference type="FunFam" id="2.40.10.10:FF:000003">
    <property type="entry name" value="Transmembrane serine protease 3"/>
    <property type="match status" value="1"/>
</dbReference>
<keyword evidence="1 8" id="KW-0645">Protease</keyword>
<keyword evidence="10" id="KW-1133">Transmembrane helix</keyword>
<dbReference type="Gene3D" id="3.10.250.10">
    <property type="entry name" value="SRCR-like domain"/>
    <property type="match status" value="1"/>
</dbReference>
<evidence type="ECO:0000256" key="9">
    <source>
        <dbReference type="SAM" id="MobiDB-lite"/>
    </source>
</evidence>
<dbReference type="InterPro" id="IPR043504">
    <property type="entry name" value="Peptidase_S1_PA_chymotrypsin"/>
</dbReference>
<dbReference type="PROSITE" id="PS50240">
    <property type="entry name" value="TRYPSIN_DOM"/>
    <property type="match status" value="1"/>
</dbReference>
<dbReference type="GeneID" id="102686194"/>
<evidence type="ECO:0000313" key="14">
    <source>
        <dbReference type="Proteomes" id="UP000018468"/>
    </source>
</evidence>